<reference evidence="2 4" key="1">
    <citation type="submission" date="2023-10" db="EMBL/GenBank/DDBJ databases">
        <title>Whole Genome based description of the genera Actinobaculum and Actinotignum reveals a complex phylogenetic relationship within the species included in the genus Actinotignum.</title>
        <authorList>
            <person name="Jensen C.S."/>
            <person name="Dargis R."/>
            <person name="Kemp M."/>
            <person name="Christensen J.J."/>
        </authorList>
    </citation>
    <scope>NUCLEOTIDE SEQUENCE</scope>
    <source>
        <strain evidence="3 4">SLA_B089</strain>
        <strain evidence="2">SLA_B245</strain>
    </source>
</reference>
<protein>
    <submittedName>
        <fullName evidence="2">Uncharacterized protein</fullName>
    </submittedName>
</protein>
<comment type="caution">
    <text evidence="2">The sequence shown here is derived from an EMBL/GenBank/DDBJ whole genome shotgun (WGS) entry which is preliminary data.</text>
</comment>
<dbReference type="AlphaFoldDB" id="A0AAW9HKP3"/>
<dbReference type="RefSeq" id="WP_101594783.1">
    <property type="nucleotide sequence ID" value="NZ_CAUPFC010000002.1"/>
</dbReference>
<accession>A0AAW9HKP3</accession>
<dbReference type="EMBL" id="JAWNFY010000001">
    <property type="protein sequence ID" value="MDY5145415.1"/>
    <property type="molecule type" value="Genomic_DNA"/>
</dbReference>
<dbReference type="GeneID" id="92814156"/>
<proteinExistence type="predicted"/>
<feature type="compositionally biased region" description="Low complexity" evidence="1">
    <location>
        <begin position="190"/>
        <end position="220"/>
    </location>
</feature>
<dbReference type="Proteomes" id="UP001288320">
    <property type="component" value="Unassembled WGS sequence"/>
</dbReference>
<evidence type="ECO:0000313" key="5">
    <source>
        <dbReference type="Proteomes" id="UP001288320"/>
    </source>
</evidence>
<evidence type="ECO:0000313" key="2">
    <source>
        <dbReference type="EMBL" id="MDY5140032.1"/>
    </source>
</evidence>
<sequence>MSRKKIAVIIAGVIAVVLLAGGLWAVVAHNNRAKALEEATAAYTKAGAVLEKVVSGVDAAGCIENGGSKDICAALEKTIADARVGLVEKPGKDADKMKEGAKTLEKLTESLQALGITLATQQAKAAQDYLDKECPLHLDPECDSLRKGDLKLPEIKLKTEAIKARVAGAAPAQAPAADGSSHGTGGGNADYSGESDSGSSYSEPAYEAPEVPAPVEEAALPEPPAPAPASEPDNGGWVKTVERGDTCGIGDEFGNFEFVPCP</sequence>
<feature type="region of interest" description="Disordered" evidence="1">
    <location>
        <begin position="170"/>
        <end position="243"/>
    </location>
</feature>
<dbReference type="EMBL" id="JAWNFV010000002">
    <property type="protein sequence ID" value="MDY5140032.1"/>
    <property type="molecule type" value="Genomic_DNA"/>
</dbReference>
<organism evidence="2 5">
    <name type="scientific">Actinotignum timonense</name>
    <dbReference type="NCBI Taxonomy" id="1870995"/>
    <lineage>
        <taxon>Bacteria</taxon>
        <taxon>Bacillati</taxon>
        <taxon>Actinomycetota</taxon>
        <taxon>Actinomycetes</taxon>
        <taxon>Actinomycetales</taxon>
        <taxon>Actinomycetaceae</taxon>
        <taxon>Actinotignum</taxon>
    </lineage>
</organism>
<evidence type="ECO:0000313" key="3">
    <source>
        <dbReference type="EMBL" id="MDY5145415.1"/>
    </source>
</evidence>
<evidence type="ECO:0000313" key="4">
    <source>
        <dbReference type="Proteomes" id="UP001284901"/>
    </source>
</evidence>
<keyword evidence="4" id="KW-1185">Reference proteome</keyword>
<gene>
    <name evidence="2" type="ORF">R6G74_01705</name>
    <name evidence="3" type="ORF">R6P33_00055</name>
</gene>
<name>A0AAW9HKP3_9ACTO</name>
<dbReference type="Proteomes" id="UP001284901">
    <property type="component" value="Unassembled WGS sequence"/>
</dbReference>
<evidence type="ECO:0000256" key="1">
    <source>
        <dbReference type="SAM" id="MobiDB-lite"/>
    </source>
</evidence>